<dbReference type="Pfam" id="PF00440">
    <property type="entry name" value="TetR_N"/>
    <property type="match status" value="1"/>
</dbReference>
<keyword evidence="2 4" id="KW-0238">DNA-binding</keyword>
<evidence type="ECO:0000256" key="2">
    <source>
        <dbReference type="ARBA" id="ARBA00023125"/>
    </source>
</evidence>
<dbReference type="SUPFAM" id="SSF48498">
    <property type="entry name" value="Tetracyclin repressor-like, C-terminal domain"/>
    <property type="match status" value="1"/>
</dbReference>
<dbReference type="PANTHER" id="PTHR47506">
    <property type="entry name" value="TRANSCRIPTIONAL REGULATORY PROTEIN"/>
    <property type="match status" value="1"/>
</dbReference>
<sequence>MRKGTQTKQQILSTALQLATASSLNDLTIGSLAIATGMSKSGLFAHFNSKENLQLAVLEHAQQVFRSIVSEPVRDISDPLTRLLAVCDNWLDWYEHQAKTCIYISAAVEFDDQPGAVHDKVQQDLAMWLKFLTKCVEAVIAGGQFKQGTDAQQFVFELYSLYLGSQSMPWLGLEDANHSRFKQALQNLIERYRGGVSHEQ</sequence>
<gene>
    <name evidence="6" type="ORF">ACFOEE_09570</name>
</gene>
<evidence type="ECO:0000256" key="1">
    <source>
        <dbReference type="ARBA" id="ARBA00023015"/>
    </source>
</evidence>
<evidence type="ECO:0000313" key="6">
    <source>
        <dbReference type="EMBL" id="MFC3032765.1"/>
    </source>
</evidence>
<keyword evidence="7" id="KW-1185">Reference proteome</keyword>
<dbReference type="Gene3D" id="1.10.10.60">
    <property type="entry name" value="Homeodomain-like"/>
    <property type="match status" value="1"/>
</dbReference>
<comment type="caution">
    <text evidence="6">The sequence shown here is derived from an EMBL/GenBank/DDBJ whole genome shotgun (WGS) entry which is preliminary data.</text>
</comment>
<accession>A0ABV7CJS1</accession>
<dbReference type="Proteomes" id="UP001595453">
    <property type="component" value="Unassembled WGS sequence"/>
</dbReference>
<feature type="domain" description="HTH tetR-type" evidence="5">
    <location>
        <begin position="5"/>
        <end position="65"/>
    </location>
</feature>
<keyword evidence="1" id="KW-0805">Transcription regulation</keyword>
<name>A0ABV7CJS1_9GAMM</name>
<protein>
    <submittedName>
        <fullName evidence="6">TetR/AcrR family transcriptional regulator</fullName>
    </submittedName>
</protein>
<dbReference type="InterPro" id="IPR009057">
    <property type="entry name" value="Homeodomain-like_sf"/>
</dbReference>
<reference evidence="7" key="1">
    <citation type="journal article" date="2019" name="Int. J. Syst. Evol. Microbiol.">
        <title>The Global Catalogue of Microorganisms (GCM) 10K type strain sequencing project: providing services to taxonomists for standard genome sequencing and annotation.</title>
        <authorList>
            <consortium name="The Broad Institute Genomics Platform"/>
            <consortium name="The Broad Institute Genome Sequencing Center for Infectious Disease"/>
            <person name="Wu L."/>
            <person name="Ma J."/>
        </authorList>
    </citation>
    <scope>NUCLEOTIDE SEQUENCE [LARGE SCALE GENOMIC DNA]</scope>
    <source>
        <strain evidence="7">KCTC 42730</strain>
    </source>
</reference>
<evidence type="ECO:0000256" key="4">
    <source>
        <dbReference type="PROSITE-ProRule" id="PRU00335"/>
    </source>
</evidence>
<feature type="DNA-binding region" description="H-T-H motif" evidence="4">
    <location>
        <begin position="28"/>
        <end position="47"/>
    </location>
</feature>
<dbReference type="InterPro" id="IPR011075">
    <property type="entry name" value="TetR_C"/>
</dbReference>
<dbReference type="RefSeq" id="WP_377123585.1">
    <property type="nucleotide sequence ID" value="NZ_JBHRSD010000014.1"/>
</dbReference>
<dbReference type="PANTHER" id="PTHR47506:SF6">
    <property type="entry name" value="HTH-TYPE TRANSCRIPTIONAL REPRESSOR NEMR"/>
    <property type="match status" value="1"/>
</dbReference>
<evidence type="ECO:0000256" key="3">
    <source>
        <dbReference type="ARBA" id="ARBA00023163"/>
    </source>
</evidence>
<dbReference type="SUPFAM" id="SSF46689">
    <property type="entry name" value="Homeodomain-like"/>
    <property type="match status" value="1"/>
</dbReference>
<evidence type="ECO:0000313" key="7">
    <source>
        <dbReference type="Proteomes" id="UP001595453"/>
    </source>
</evidence>
<proteinExistence type="predicted"/>
<dbReference type="Pfam" id="PF16925">
    <property type="entry name" value="TetR_C_13"/>
    <property type="match status" value="1"/>
</dbReference>
<dbReference type="InterPro" id="IPR036271">
    <property type="entry name" value="Tet_transcr_reg_TetR-rel_C_sf"/>
</dbReference>
<evidence type="ECO:0000259" key="5">
    <source>
        <dbReference type="PROSITE" id="PS50977"/>
    </source>
</evidence>
<organism evidence="6 7">
    <name type="scientific">Pseudoalteromonas fenneropenaei</name>
    <dbReference type="NCBI Taxonomy" id="1737459"/>
    <lineage>
        <taxon>Bacteria</taxon>
        <taxon>Pseudomonadati</taxon>
        <taxon>Pseudomonadota</taxon>
        <taxon>Gammaproteobacteria</taxon>
        <taxon>Alteromonadales</taxon>
        <taxon>Pseudoalteromonadaceae</taxon>
        <taxon>Pseudoalteromonas</taxon>
    </lineage>
</organism>
<dbReference type="PROSITE" id="PS50977">
    <property type="entry name" value="HTH_TETR_2"/>
    <property type="match status" value="1"/>
</dbReference>
<dbReference type="EMBL" id="JBHRSD010000014">
    <property type="protein sequence ID" value="MFC3032765.1"/>
    <property type="molecule type" value="Genomic_DNA"/>
</dbReference>
<dbReference type="Gene3D" id="1.10.357.10">
    <property type="entry name" value="Tetracycline Repressor, domain 2"/>
    <property type="match status" value="1"/>
</dbReference>
<dbReference type="InterPro" id="IPR001647">
    <property type="entry name" value="HTH_TetR"/>
</dbReference>
<keyword evidence="3" id="KW-0804">Transcription</keyword>